<comment type="caution">
    <text evidence="2">The sequence shown here is derived from an EMBL/GenBank/DDBJ whole genome shotgun (WGS) entry which is preliminary data.</text>
</comment>
<dbReference type="Proteomes" id="UP000225706">
    <property type="component" value="Unassembled WGS sequence"/>
</dbReference>
<evidence type="ECO:0000313" key="2">
    <source>
        <dbReference type="EMBL" id="PFX18574.1"/>
    </source>
</evidence>
<feature type="chain" id="PRO_5013196913" evidence="1">
    <location>
        <begin position="22"/>
        <end position="240"/>
    </location>
</feature>
<organism evidence="2 3">
    <name type="scientific">Stylophora pistillata</name>
    <name type="common">Smooth cauliflower coral</name>
    <dbReference type="NCBI Taxonomy" id="50429"/>
    <lineage>
        <taxon>Eukaryota</taxon>
        <taxon>Metazoa</taxon>
        <taxon>Cnidaria</taxon>
        <taxon>Anthozoa</taxon>
        <taxon>Hexacorallia</taxon>
        <taxon>Scleractinia</taxon>
        <taxon>Astrocoeniina</taxon>
        <taxon>Pocilloporidae</taxon>
        <taxon>Stylophora</taxon>
    </lineage>
</organism>
<dbReference type="AlphaFoldDB" id="A0A2B4RJK0"/>
<feature type="signal peptide" evidence="1">
    <location>
        <begin position="1"/>
        <end position="21"/>
    </location>
</feature>
<evidence type="ECO:0000313" key="3">
    <source>
        <dbReference type="Proteomes" id="UP000225706"/>
    </source>
</evidence>
<keyword evidence="1" id="KW-0732">Signal</keyword>
<proteinExistence type="predicted"/>
<protein>
    <submittedName>
        <fullName evidence="2">Uncharacterized protein</fullName>
    </submittedName>
</protein>
<accession>A0A2B4RJK0</accession>
<evidence type="ECO:0000256" key="1">
    <source>
        <dbReference type="SAM" id="SignalP"/>
    </source>
</evidence>
<name>A0A2B4RJK0_STYPI</name>
<keyword evidence="3" id="KW-1185">Reference proteome</keyword>
<dbReference type="OrthoDB" id="5967345at2759"/>
<sequence length="240" mass="27390">MASLYWTAVFLLCWMVMVSVAGRRQLTKNPNHTKEQKRGKATTSDFWCPTCQGPTKESCDGSLTNTTCPKATFCLSVWDENMFARKCVNRKMLDLLTENCANVSPTARKCGRRNKPYHLSWCEQSGCRAKEPGAVNKPESDPFLCPTCQSSSRESCDSTLAQTTCPKADLCMTLQDENVFVRKCVNRKMRQLLTKDCTRAGRSEEWVCRKKRRFHVSFCNQSGCKADFSKVTKDRYHEEE</sequence>
<gene>
    <name evidence="2" type="ORF">AWC38_SpisGene17038</name>
</gene>
<dbReference type="EMBL" id="LSMT01000403">
    <property type="protein sequence ID" value="PFX18574.1"/>
    <property type="molecule type" value="Genomic_DNA"/>
</dbReference>
<reference evidence="3" key="1">
    <citation type="journal article" date="2017" name="bioRxiv">
        <title>Comparative analysis of the genomes of Stylophora pistillata and Acropora digitifera provides evidence for extensive differences between species of corals.</title>
        <authorList>
            <person name="Voolstra C.R."/>
            <person name="Li Y."/>
            <person name="Liew Y.J."/>
            <person name="Baumgarten S."/>
            <person name="Zoccola D."/>
            <person name="Flot J.-F."/>
            <person name="Tambutte S."/>
            <person name="Allemand D."/>
            <person name="Aranda M."/>
        </authorList>
    </citation>
    <scope>NUCLEOTIDE SEQUENCE [LARGE SCALE GENOMIC DNA]</scope>
</reference>